<dbReference type="InterPro" id="IPR001005">
    <property type="entry name" value="SANT/Myb"/>
</dbReference>
<protein>
    <submittedName>
        <fullName evidence="3">SANT/Myb domain</fullName>
    </submittedName>
</protein>
<name>A0A200PRE3_MACCD</name>
<feature type="domain" description="Myb-like" evidence="2">
    <location>
        <begin position="513"/>
        <end position="566"/>
    </location>
</feature>
<dbReference type="OrthoDB" id="566279at2759"/>
<feature type="compositionally biased region" description="Acidic residues" evidence="1">
    <location>
        <begin position="640"/>
        <end position="651"/>
    </location>
</feature>
<evidence type="ECO:0000313" key="4">
    <source>
        <dbReference type="Proteomes" id="UP000195402"/>
    </source>
</evidence>
<dbReference type="CDD" id="cd00167">
    <property type="entry name" value="SANT"/>
    <property type="match status" value="2"/>
</dbReference>
<dbReference type="FunCoup" id="A0A200PRE3">
    <property type="interactions" value="1170"/>
</dbReference>
<feature type="compositionally biased region" description="Basic and acidic residues" evidence="1">
    <location>
        <begin position="661"/>
        <end position="673"/>
    </location>
</feature>
<proteinExistence type="predicted"/>
<evidence type="ECO:0000259" key="2">
    <source>
        <dbReference type="SMART" id="SM00717"/>
    </source>
</evidence>
<comment type="caution">
    <text evidence="3">The sequence shown here is derived from an EMBL/GenBank/DDBJ whole genome shotgun (WGS) entry which is preliminary data.</text>
</comment>
<evidence type="ECO:0000256" key="1">
    <source>
        <dbReference type="SAM" id="MobiDB-lite"/>
    </source>
</evidence>
<feature type="region of interest" description="Disordered" evidence="1">
    <location>
        <begin position="575"/>
        <end position="681"/>
    </location>
</feature>
<evidence type="ECO:0000313" key="3">
    <source>
        <dbReference type="EMBL" id="OVA00766.1"/>
    </source>
</evidence>
<organism evidence="3 4">
    <name type="scientific">Macleaya cordata</name>
    <name type="common">Five-seeded plume-poppy</name>
    <name type="synonym">Bocconia cordata</name>
    <dbReference type="NCBI Taxonomy" id="56857"/>
    <lineage>
        <taxon>Eukaryota</taxon>
        <taxon>Viridiplantae</taxon>
        <taxon>Streptophyta</taxon>
        <taxon>Embryophyta</taxon>
        <taxon>Tracheophyta</taxon>
        <taxon>Spermatophyta</taxon>
        <taxon>Magnoliopsida</taxon>
        <taxon>Ranunculales</taxon>
        <taxon>Papaveraceae</taxon>
        <taxon>Papaveroideae</taxon>
        <taxon>Macleaya</taxon>
    </lineage>
</organism>
<dbReference type="PANTHER" id="PTHR46872:SF10">
    <property type="entry name" value="MYB-LIKE DOMAIN-CONTAINING PROTEIN"/>
    <property type="match status" value="1"/>
</dbReference>
<feature type="region of interest" description="Disordered" evidence="1">
    <location>
        <begin position="313"/>
        <end position="368"/>
    </location>
</feature>
<dbReference type="Proteomes" id="UP000195402">
    <property type="component" value="Unassembled WGS sequence"/>
</dbReference>
<feature type="compositionally biased region" description="Acidic residues" evidence="1">
    <location>
        <begin position="582"/>
        <end position="627"/>
    </location>
</feature>
<reference evidence="3 4" key="1">
    <citation type="journal article" date="2017" name="Mol. Plant">
        <title>The Genome of Medicinal Plant Macleaya cordata Provides New Insights into Benzylisoquinoline Alkaloids Metabolism.</title>
        <authorList>
            <person name="Liu X."/>
            <person name="Liu Y."/>
            <person name="Huang P."/>
            <person name="Ma Y."/>
            <person name="Qing Z."/>
            <person name="Tang Q."/>
            <person name="Cao H."/>
            <person name="Cheng P."/>
            <person name="Zheng Y."/>
            <person name="Yuan Z."/>
            <person name="Zhou Y."/>
            <person name="Liu J."/>
            <person name="Tang Z."/>
            <person name="Zhuo Y."/>
            <person name="Zhang Y."/>
            <person name="Yu L."/>
            <person name="Huang J."/>
            <person name="Yang P."/>
            <person name="Peng Q."/>
            <person name="Zhang J."/>
            <person name="Jiang W."/>
            <person name="Zhang Z."/>
            <person name="Lin K."/>
            <person name="Ro D.K."/>
            <person name="Chen X."/>
            <person name="Xiong X."/>
            <person name="Shang Y."/>
            <person name="Huang S."/>
            <person name="Zeng J."/>
        </authorList>
    </citation>
    <scope>NUCLEOTIDE SEQUENCE [LARGE SCALE GENOMIC DNA]</scope>
    <source>
        <strain evidence="4">cv. BLH2017</strain>
        <tissue evidence="3">Root</tissue>
    </source>
</reference>
<gene>
    <name evidence="3" type="ORF">BVC80_9083g58</name>
</gene>
<dbReference type="EMBL" id="MVGT01004287">
    <property type="protein sequence ID" value="OVA00766.1"/>
    <property type="molecule type" value="Genomic_DNA"/>
</dbReference>
<feature type="domain" description="Myb-like" evidence="2">
    <location>
        <begin position="244"/>
        <end position="297"/>
    </location>
</feature>
<sequence>MVYKRSFGDEETYELPCKHQRQLDYSNQLPSFAEIAPCNDVPQKPHSSVGEGGAFHKLQGVERIGNDTELTIGADREFDTSVPGVISNLSWVSSSTSEEDLRSEAVVKLLFSPDVVEAGCSTRTSVQHDEIYSSLLDSPPRKLVPIGSDHQAIIPQCAASKLRVDNDNWEKLMGTCLLPMPDSEALGQSSDDLGNGRVDNCQCSDKGAVRCVRQHIFEARDKLRDFLGQEKFMKLGFYEMGEIVARKWTTEEEQLFEDIVFTNPASAGKNFWPQLSEVFPSRSKMDLVSYYFNVFMLRRRAEQNRLEDMKIAPCNNVPQKPHSSGEGGGFSKSQDEERVGNVTELTIGVSKEPETSVPLSWGSSTSEEDSRSEAAVKLFVFPDILEDGCSTRPLAQHDDIYSCLLDSPPRKLVPVGSDHQAIIPQCAASNVMVDNDNWERLMGTCLLPMPDSEALVNSTDEVGKGRVDNCKCSDRGAVRCVQHHIFEARDKLRDFLGQEKFMKLGFFEMGEIVARKWTEDEQQIFRNIVFLNPASYGKNFWTQLSEVFSSRSKMDLVSYYFNVFMLRRRAEQNRSDRMNIDSDNDEWQNSDDGDESGMSDEEEDSAVESLADQDDPDDGDETYDNNDNDNVVNDWVASREEEDDGGIDDVSEVGPEPTPELEDKKMKSRREDHDVQDDSCTSYECQHSGVNHNNQLQGSFNGLRDVVNHGCEMEACDAKVWNVGYITGSKSDIDLLPTSNMIKEVFGEEAWNNKGEGW</sequence>
<dbReference type="InParanoid" id="A0A200PRE3"/>
<dbReference type="AlphaFoldDB" id="A0A200PRE3"/>
<dbReference type="SMART" id="SM00717">
    <property type="entry name" value="SANT"/>
    <property type="match status" value="2"/>
</dbReference>
<accession>A0A200PRE3</accession>
<keyword evidence="4" id="KW-1185">Reference proteome</keyword>
<dbReference type="STRING" id="56857.A0A200PRE3"/>
<dbReference type="PANTHER" id="PTHR46872">
    <property type="entry name" value="DNA BINDING PROTEIN"/>
    <property type="match status" value="1"/>
</dbReference>